<keyword evidence="11" id="KW-0614">Plasmid</keyword>
<sequence>MAETKADGTARKGIVLAGGSGTRLYPITLGLSKQLVPLYDKPMIYYPLSVLMLAGIREIAIITTPEDQDQFRRALGDGGQWGIALTYIVQPAPEGLAQAYLLADDFLAGSPSAMVLGDNIFFGHGLPEMLARADARREGGTVFGYHVADPERYGVVDFDAAGTVRAIVEKPRVPPSSYAVTGLYFLDGTAPERAARITPSARGELEITSLLESYLADGTLDVQRMGRGYAWLDTGTHASLLDAGNFVRTLQERQGLQTGSPDEIAFQKGWIDSAGLRARATKFAKNDYGAYLEALAAGRL</sequence>
<dbReference type="eggNOG" id="COG1209">
    <property type="taxonomic scope" value="Bacteria"/>
</dbReference>
<dbReference type="RefSeq" id="WP_018302619.1">
    <property type="nucleotide sequence ID" value="NZ_CM003137.1"/>
</dbReference>
<protein>
    <recommendedName>
        <fullName evidence="3 9">Glucose-1-phosphate thymidylyltransferase</fullName>
        <ecNumber evidence="3 9">2.7.7.24</ecNumber>
    </recommendedName>
</protein>
<dbReference type="SUPFAM" id="SSF53448">
    <property type="entry name" value="Nucleotide-diphospho-sugar transferases"/>
    <property type="match status" value="1"/>
</dbReference>
<reference evidence="11 12" key="1">
    <citation type="submission" date="2013-01" db="EMBL/GenBank/DDBJ databases">
        <authorList>
            <person name="Fiebig A."/>
            <person name="Goeker M."/>
            <person name="Klenk H.-P.P."/>
        </authorList>
    </citation>
    <scope>NUCLEOTIDE SEQUENCE [LARGE SCALE GENOMIC DNA]</scope>
    <source>
        <strain evidence="11 12">DSM 24838</strain>
        <plasmid evidence="11 12">pWENMAR1</plasmid>
    </source>
</reference>
<keyword evidence="12" id="KW-1185">Reference proteome</keyword>
<evidence type="ECO:0000256" key="1">
    <source>
        <dbReference type="ARBA" id="ARBA00001946"/>
    </source>
</evidence>
<comment type="catalytic activity">
    <reaction evidence="8 9">
        <text>dTTP + alpha-D-glucose 1-phosphate + H(+) = dTDP-alpha-D-glucose + diphosphate</text>
        <dbReference type="Rhea" id="RHEA:15225"/>
        <dbReference type="ChEBI" id="CHEBI:15378"/>
        <dbReference type="ChEBI" id="CHEBI:33019"/>
        <dbReference type="ChEBI" id="CHEBI:37568"/>
        <dbReference type="ChEBI" id="CHEBI:57477"/>
        <dbReference type="ChEBI" id="CHEBI:58601"/>
        <dbReference type="EC" id="2.7.7.24"/>
    </reaction>
</comment>
<comment type="caution">
    <text evidence="11">The sequence shown here is derived from an EMBL/GenBank/DDBJ whole genome shotgun (WGS) entry which is preliminary data.</text>
</comment>
<evidence type="ECO:0000313" key="12">
    <source>
        <dbReference type="Proteomes" id="UP000035100"/>
    </source>
</evidence>
<keyword evidence="7 9" id="KW-0460">Magnesium</keyword>
<gene>
    <name evidence="11" type="ORF">Wenmar_04096</name>
</gene>
<keyword evidence="6 9" id="KW-0479">Metal-binding</keyword>
<evidence type="ECO:0000256" key="3">
    <source>
        <dbReference type="ARBA" id="ARBA00012461"/>
    </source>
</evidence>
<dbReference type="EC" id="2.7.7.24" evidence="3 9"/>
<dbReference type="GO" id="GO:0046872">
    <property type="term" value="F:metal ion binding"/>
    <property type="evidence" value="ECO:0007669"/>
    <property type="project" value="UniProtKB-KW"/>
</dbReference>
<feature type="domain" description="Nucleotidyl transferase" evidence="10">
    <location>
        <begin position="12"/>
        <end position="247"/>
    </location>
</feature>
<evidence type="ECO:0000256" key="8">
    <source>
        <dbReference type="ARBA" id="ARBA00049336"/>
    </source>
</evidence>
<comment type="cofactor">
    <cofactor evidence="1">
        <name>Mg(2+)</name>
        <dbReference type="ChEBI" id="CHEBI:18420"/>
    </cofactor>
</comment>
<evidence type="ECO:0000256" key="5">
    <source>
        <dbReference type="ARBA" id="ARBA00022695"/>
    </source>
</evidence>
<name>A0A0D0NT62_9RHOB</name>
<keyword evidence="4 9" id="KW-0808">Transferase</keyword>
<proteinExistence type="inferred from homology"/>
<dbReference type="InterPro" id="IPR005835">
    <property type="entry name" value="NTP_transferase_dom"/>
</dbReference>
<evidence type="ECO:0000256" key="6">
    <source>
        <dbReference type="ARBA" id="ARBA00022723"/>
    </source>
</evidence>
<dbReference type="Gene3D" id="3.90.550.10">
    <property type="entry name" value="Spore Coat Polysaccharide Biosynthesis Protein SpsA, Chain A"/>
    <property type="match status" value="1"/>
</dbReference>
<comment type="function">
    <text evidence="9">Catalyzes the formation of dTDP-glucose, from dTTP and glucose 1-phosphate, as well as its pyrophosphorolysis.</text>
</comment>
<dbReference type="AlphaFoldDB" id="A0A0D0NT62"/>
<dbReference type="Pfam" id="PF00483">
    <property type="entry name" value="NTP_transferase"/>
    <property type="match status" value="1"/>
</dbReference>
<dbReference type="GO" id="GO:0008879">
    <property type="term" value="F:glucose-1-phosphate thymidylyltransferase activity"/>
    <property type="evidence" value="ECO:0007669"/>
    <property type="project" value="UniProtKB-EC"/>
</dbReference>
<evidence type="ECO:0000256" key="9">
    <source>
        <dbReference type="RuleBase" id="RU003706"/>
    </source>
</evidence>
<dbReference type="PANTHER" id="PTHR43532:SF1">
    <property type="entry name" value="GLUCOSE-1-PHOSPHATE THYMIDYLYLTRANSFERASE 1"/>
    <property type="match status" value="1"/>
</dbReference>
<dbReference type="NCBIfam" id="TIGR01207">
    <property type="entry name" value="rmlA"/>
    <property type="match status" value="1"/>
</dbReference>
<dbReference type="Proteomes" id="UP000035100">
    <property type="component" value="Plasmid pWENMAR1"/>
</dbReference>
<dbReference type="CDD" id="cd02538">
    <property type="entry name" value="G1P_TT_short"/>
    <property type="match status" value="1"/>
</dbReference>
<dbReference type="FunFam" id="3.90.550.10:FF:000023">
    <property type="entry name" value="Glucose-1-phosphate thymidylyltransferase"/>
    <property type="match status" value="1"/>
</dbReference>
<evidence type="ECO:0000313" key="11">
    <source>
        <dbReference type="EMBL" id="KIQ71385.1"/>
    </source>
</evidence>
<comment type="similarity">
    <text evidence="2 9">Belongs to the glucose-1-phosphate thymidylyltransferase family.</text>
</comment>
<organism evidence="11 12">
    <name type="scientific">Wenxinia marina DSM 24838</name>
    <dbReference type="NCBI Taxonomy" id="1123501"/>
    <lineage>
        <taxon>Bacteria</taxon>
        <taxon>Pseudomonadati</taxon>
        <taxon>Pseudomonadota</taxon>
        <taxon>Alphaproteobacteria</taxon>
        <taxon>Rhodobacterales</taxon>
        <taxon>Roseobacteraceae</taxon>
        <taxon>Wenxinia</taxon>
    </lineage>
</organism>
<keyword evidence="5 9" id="KW-0548">Nucleotidyltransferase</keyword>
<accession>A0A0D0NT62</accession>
<dbReference type="PATRIC" id="fig|1123501.6.peg.9"/>
<geneLocation type="plasmid" evidence="11 12">
    <name>pWENMAR1</name>
</geneLocation>
<dbReference type="PANTHER" id="PTHR43532">
    <property type="entry name" value="GLUCOSE-1-PHOSPHATE THYMIDYLYLTRANSFERASE"/>
    <property type="match status" value="1"/>
</dbReference>
<dbReference type="OrthoDB" id="9801810at2"/>
<dbReference type="InterPro" id="IPR029044">
    <property type="entry name" value="Nucleotide-diphossugar_trans"/>
</dbReference>
<dbReference type="InterPro" id="IPR005907">
    <property type="entry name" value="G1P_thy_trans_s"/>
</dbReference>
<evidence type="ECO:0000256" key="2">
    <source>
        <dbReference type="ARBA" id="ARBA00010480"/>
    </source>
</evidence>
<evidence type="ECO:0000256" key="7">
    <source>
        <dbReference type="ARBA" id="ARBA00022842"/>
    </source>
</evidence>
<evidence type="ECO:0000256" key="4">
    <source>
        <dbReference type="ARBA" id="ARBA00022679"/>
    </source>
</evidence>
<dbReference type="EMBL" id="AONG01000001">
    <property type="protein sequence ID" value="KIQ71385.1"/>
    <property type="molecule type" value="Genomic_DNA"/>
</dbReference>
<evidence type="ECO:0000259" key="10">
    <source>
        <dbReference type="Pfam" id="PF00483"/>
    </source>
</evidence>